<keyword evidence="10" id="KW-1185">Reference proteome</keyword>
<evidence type="ECO:0000256" key="1">
    <source>
        <dbReference type="ARBA" id="ARBA00004127"/>
    </source>
</evidence>
<feature type="transmembrane region" description="Helical" evidence="8">
    <location>
        <begin position="126"/>
        <end position="147"/>
    </location>
</feature>
<keyword evidence="4" id="KW-0547">Nucleotide-binding</keyword>
<feature type="transmembrane region" description="Helical" evidence="8">
    <location>
        <begin position="82"/>
        <end position="106"/>
    </location>
</feature>
<evidence type="ECO:0000256" key="4">
    <source>
        <dbReference type="ARBA" id="ARBA00022741"/>
    </source>
</evidence>
<evidence type="ECO:0000256" key="7">
    <source>
        <dbReference type="ARBA" id="ARBA00023136"/>
    </source>
</evidence>
<evidence type="ECO:0000313" key="10">
    <source>
        <dbReference type="Proteomes" id="UP001642464"/>
    </source>
</evidence>
<keyword evidence="6 8" id="KW-1133">Transmembrane helix</keyword>
<keyword evidence="3" id="KW-0677">Repeat</keyword>
<dbReference type="EMBL" id="CAXAMM010000570">
    <property type="protein sequence ID" value="CAK8988014.1"/>
    <property type="molecule type" value="Genomic_DNA"/>
</dbReference>
<sequence>MEITPAENGEKGLHPLEQGGCWTAISLRWISPLASKAAHGHLEARDVWAPPQRHSVEEAQRCFAAAWDSERRRRRRPSLARAMLAAFRGRFLWTAAVLMIFMGTQLCQPFLVRELVTFLQGEGGVYEGWILASLLLLCSLSSSILICEYFRAASMLGEVLAGMSILQLPLDESIDGLDLRGHHDRHCRSFSLGGGGRFGGQHPFAAVLRSTGRAHQSEVHGAQGREDEVTGFVTEVVQGIRIAKLYAWEEAIFRIPAPQRTENGELSPRPSPSPLD</sequence>
<evidence type="ECO:0000256" key="5">
    <source>
        <dbReference type="ARBA" id="ARBA00022840"/>
    </source>
</evidence>
<reference evidence="9 10" key="1">
    <citation type="submission" date="2024-02" db="EMBL/GenBank/DDBJ databases">
        <authorList>
            <person name="Chen Y."/>
            <person name="Shah S."/>
            <person name="Dougan E. K."/>
            <person name="Thang M."/>
            <person name="Chan C."/>
        </authorList>
    </citation>
    <scope>NUCLEOTIDE SEQUENCE [LARGE SCALE GENOMIC DNA]</scope>
</reference>
<proteinExistence type="predicted"/>
<comment type="subcellular location">
    <subcellularLocation>
        <location evidence="1">Endomembrane system</location>
        <topology evidence="1">Multi-pass membrane protein</topology>
    </subcellularLocation>
</comment>
<organism evidence="9 10">
    <name type="scientific">Durusdinium trenchii</name>
    <dbReference type="NCBI Taxonomy" id="1381693"/>
    <lineage>
        <taxon>Eukaryota</taxon>
        <taxon>Sar</taxon>
        <taxon>Alveolata</taxon>
        <taxon>Dinophyceae</taxon>
        <taxon>Suessiales</taxon>
        <taxon>Symbiodiniaceae</taxon>
        <taxon>Durusdinium</taxon>
    </lineage>
</organism>
<dbReference type="PANTHER" id="PTHR24223:SF443">
    <property type="entry name" value="MULTIDRUG-RESISTANCE LIKE PROTEIN 1, ISOFORM I"/>
    <property type="match status" value="1"/>
</dbReference>
<name>A0ABP0HFB9_9DINO</name>
<evidence type="ECO:0000256" key="2">
    <source>
        <dbReference type="ARBA" id="ARBA00022692"/>
    </source>
</evidence>
<dbReference type="SUPFAM" id="SSF90123">
    <property type="entry name" value="ABC transporter transmembrane region"/>
    <property type="match status" value="1"/>
</dbReference>
<gene>
    <name evidence="9" type="ORF">SCF082_LOCUS1210</name>
</gene>
<dbReference type="PANTHER" id="PTHR24223">
    <property type="entry name" value="ATP-BINDING CASSETTE SUB-FAMILY C"/>
    <property type="match status" value="1"/>
</dbReference>
<dbReference type="Proteomes" id="UP001642464">
    <property type="component" value="Unassembled WGS sequence"/>
</dbReference>
<keyword evidence="5" id="KW-0067">ATP-binding</keyword>
<protein>
    <submittedName>
        <fullName evidence="9">Cystic fibrosis transmembrane conductance regulator (CFTR) (ATP-binding cassette sub-family C member 7) (Channel conductance-controlling ATPase) (cAMP-dependent chloride channel)</fullName>
    </submittedName>
</protein>
<comment type="caution">
    <text evidence="9">The sequence shown here is derived from an EMBL/GenBank/DDBJ whole genome shotgun (WGS) entry which is preliminary data.</text>
</comment>
<evidence type="ECO:0000256" key="3">
    <source>
        <dbReference type="ARBA" id="ARBA00022737"/>
    </source>
</evidence>
<dbReference type="InterPro" id="IPR050173">
    <property type="entry name" value="ABC_transporter_C-like"/>
</dbReference>
<dbReference type="InterPro" id="IPR036640">
    <property type="entry name" value="ABC1_TM_sf"/>
</dbReference>
<accession>A0ABP0HFB9</accession>
<evidence type="ECO:0000313" key="9">
    <source>
        <dbReference type="EMBL" id="CAK8988014.1"/>
    </source>
</evidence>
<keyword evidence="7 8" id="KW-0472">Membrane</keyword>
<evidence type="ECO:0000256" key="6">
    <source>
        <dbReference type="ARBA" id="ARBA00022989"/>
    </source>
</evidence>
<keyword evidence="2 8" id="KW-0812">Transmembrane</keyword>
<evidence type="ECO:0000256" key="8">
    <source>
        <dbReference type="SAM" id="Phobius"/>
    </source>
</evidence>